<protein>
    <submittedName>
        <fullName evidence="1">Uncharacterized protein</fullName>
    </submittedName>
</protein>
<evidence type="ECO:0000313" key="1">
    <source>
        <dbReference type="EMBL" id="MEZ0453567.1"/>
    </source>
</evidence>
<name>A0ABV4HGB2_9SPHI</name>
<evidence type="ECO:0000313" key="2">
    <source>
        <dbReference type="Proteomes" id="UP001566204"/>
    </source>
</evidence>
<accession>A0ABV4HGB2</accession>
<dbReference type="GeneID" id="78465834"/>
<proteinExistence type="predicted"/>
<keyword evidence="2" id="KW-1185">Reference proteome</keyword>
<sequence length="51" mass="6013">MMPKRYQIKQVVQFPELTTVPKEQFENALFDILQEDVVDNAYCQVLLNTSH</sequence>
<organism evidence="1 2">
    <name type="scientific">Sphingobacterium thalpophilum</name>
    <dbReference type="NCBI Taxonomy" id="259"/>
    <lineage>
        <taxon>Bacteria</taxon>
        <taxon>Pseudomonadati</taxon>
        <taxon>Bacteroidota</taxon>
        <taxon>Sphingobacteriia</taxon>
        <taxon>Sphingobacteriales</taxon>
        <taxon>Sphingobacteriaceae</taxon>
        <taxon>Sphingobacterium</taxon>
    </lineage>
</organism>
<gene>
    <name evidence="1" type="ORF">ABTW24_18385</name>
</gene>
<dbReference type="RefSeq" id="WP_160169539.1">
    <property type="nucleotide sequence ID" value="NZ_CP141191.1"/>
</dbReference>
<dbReference type="EMBL" id="JBEOQB010000005">
    <property type="protein sequence ID" value="MEZ0453567.1"/>
    <property type="molecule type" value="Genomic_DNA"/>
</dbReference>
<comment type="caution">
    <text evidence="1">The sequence shown here is derived from an EMBL/GenBank/DDBJ whole genome shotgun (WGS) entry which is preliminary data.</text>
</comment>
<reference evidence="1 2" key="1">
    <citation type="submission" date="2024-06" db="EMBL/GenBank/DDBJ databases">
        <title>Soil Sphingobacterium thalpophilum.</title>
        <authorList>
            <person name="Yang J."/>
            <person name="Li J."/>
        </authorList>
    </citation>
    <scope>NUCLEOTIDE SEQUENCE [LARGE SCALE GENOMIC DNA]</scope>
    <source>
        <strain evidence="1 2">22g91tb</strain>
    </source>
</reference>
<dbReference type="Proteomes" id="UP001566204">
    <property type="component" value="Unassembled WGS sequence"/>
</dbReference>